<feature type="repeat" description="RCC1" evidence="2">
    <location>
        <begin position="31"/>
        <end position="72"/>
    </location>
</feature>
<reference evidence="4 5" key="1">
    <citation type="submission" date="2019-01" db="EMBL/GenBank/DDBJ databases">
        <title>Genome Assembly of Collichthys lucidus.</title>
        <authorList>
            <person name="Cai M."/>
            <person name="Xiao S."/>
        </authorList>
    </citation>
    <scope>NUCLEOTIDE SEQUENCE [LARGE SCALE GENOMIC DNA]</scope>
    <source>
        <strain evidence="4">JT15FE1705JMU</strain>
        <tissue evidence="4">Muscle</tissue>
    </source>
</reference>
<dbReference type="InterPro" id="IPR000408">
    <property type="entry name" value="Reg_chr_condens"/>
</dbReference>
<dbReference type="PANTHER" id="PTHR22870:SF408">
    <property type="entry name" value="OS09G0560450 PROTEIN"/>
    <property type="match status" value="1"/>
</dbReference>
<dbReference type="EMBL" id="CM014088">
    <property type="protein sequence ID" value="TKS78881.1"/>
    <property type="molecule type" value="Genomic_DNA"/>
</dbReference>
<evidence type="ECO:0000256" key="1">
    <source>
        <dbReference type="ARBA" id="ARBA00022737"/>
    </source>
</evidence>
<evidence type="ECO:0000256" key="2">
    <source>
        <dbReference type="PROSITE-ProRule" id="PRU00235"/>
    </source>
</evidence>
<evidence type="ECO:0000313" key="4">
    <source>
        <dbReference type="EMBL" id="TKS78881.1"/>
    </source>
</evidence>
<dbReference type="Proteomes" id="UP000298787">
    <property type="component" value="Chromosome 11"/>
</dbReference>
<evidence type="ECO:0000313" key="5">
    <source>
        <dbReference type="Proteomes" id="UP000298787"/>
    </source>
</evidence>
<feature type="region of interest" description="Disordered" evidence="3">
    <location>
        <begin position="244"/>
        <end position="282"/>
    </location>
</feature>
<dbReference type="SUPFAM" id="SSF50985">
    <property type="entry name" value="RCC1/BLIP-II"/>
    <property type="match status" value="1"/>
</dbReference>
<dbReference type="PANTHER" id="PTHR22870">
    <property type="entry name" value="REGULATOR OF CHROMOSOME CONDENSATION"/>
    <property type="match status" value="1"/>
</dbReference>
<feature type="region of interest" description="Disordered" evidence="3">
    <location>
        <begin position="195"/>
        <end position="229"/>
    </location>
</feature>
<keyword evidence="1" id="KW-0677">Repeat</keyword>
<feature type="compositionally biased region" description="Basic and acidic residues" evidence="3">
    <location>
        <begin position="195"/>
        <end position="221"/>
    </location>
</feature>
<organism evidence="4 5">
    <name type="scientific">Collichthys lucidus</name>
    <name type="common">Big head croaker</name>
    <name type="synonym">Sciaena lucida</name>
    <dbReference type="NCBI Taxonomy" id="240159"/>
    <lineage>
        <taxon>Eukaryota</taxon>
        <taxon>Metazoa</taxon>
        <taxon>Chordata</taxon>
        <taxon>Craniata</taxon>
        <taxon>Vertebrata</taxon>
        <taxon>Euteleostomi</taxon>
        <taxon>Actinopterygii</taxon>
        <taxon>Neopterygii</taxon>
        <taxon>Teleostei</taxon>
        <taxon>Neoteleostei</taxon>
        <taxon>Acanthomorphata</taxon>
        <taxon>Eupercaria</taxon>
        <taxon>Sciaenidae</taxon>
        <taxon>Collichthys</taxon>
    </lineage>
</organism>
<name>A0A4U5UVY2_COLLU</name>
<dbReference type="AlphaFoldDB" id="A0A4U5UVY2"/>
<dbReference type="PROSITE" id="PS00626">
    <property type="entry name" value="RCC1_2"/>
    <property type="match status" value="1"/>
</dbReference>
<protein>
    <submittedName>
        <fullName evidence="4">BTB domain-containing protein 1 Regulator of chromosome condensation and</fullName>
    </submittedName>
</protein>
<evidence type="ECO:0000256" key="3">
    <source>
        <dbReference type="SAM" id="MobiDB-lite"/>
    </source>
</evidence>
<dbReference type="InterPro" id="IPR051210">
    <property type="entry name" value="Ub_ligase/GEF_domain"/>
</dbReference>
<accession>A0A4U5UVY2</accession>
<dbReference type="Gene3D" id="2.130.10.30">
    <property type="entry name" value="Regulator of chromosome condensation 1/beta-lactamase-inhibitor protein II"/>
    <property type="match status" value="1"/>
</dbReference>
<dbReference type="InterPro" id="IPR009091">
    <property type="entry name" value="RCC1/BLIP-II"/>
</dbReference>
<dbReference type="STRING" id="240159.A0A4U5UVY2"/>
<keyword evidence="5" id="KW-1185">Reference proteome</keyword>
<dbReference type="Pfam" id="PF00415">
    <property type="entry name" value="RCC1"/>
    <property type="match status" value="1"/>
</dbReference>
<gene>
    <name evidence="4" type="ORF">D9C73_012292</name>
</gene>
<dbReference type="PROSITE" id="PS50012">
    <property type="entry name" value="RCC1_3"/>
    <property type="match status" value="1"/>
</dbReference>
<proteinExistence type="predicted"/>
<sequence length="282" mass="32160">MFGEHFSFGSGLIFLRIILTSERKGALQEQNDYGQIGSGSNGNAVVPRFVEGVDHVSKVTCGANHSLALTGDGRLFQWGCGRSCGNLKRNIPFPEEVMRPSWPCNADIFDIYQIQQYLLLTVRDIALCRHRIGAVRALCPGERASVSAAVFLEGCRKSQRPLFRFVQKHSSEPETRNDVLFHTLYKYSRTRVKRADDEREIEEERKEMERQRKERTKRESELMGTAERGEEEIYQETRVIFNDPFPSVNQDQALVPNRSPNRTRRVSSHASPPTDNLICAQV</sequence>